<dbReference type="EMBL" id="DVGB01000098">
    <property type="protein sequence ID" value="HIR02223.1"/>
    <property type="molecule type" value="Genomic_DNA"/>
</dbReference>
<dbReference type="GO" id="GO:0051539">
    <property type="term" value="F:4 iron, 4 sulfur cluster binding"/>
    <property type="evidence" value="ECO:0007669"/>
    <property type="project" value="UniProtKB-KW"/>
</dbReference>
<keyword evidence="3" id="KW-0408">Iron</keyword>
<reference evidence="6" key="1">
    <citation type="submission" date="2020-10" db="EMBL/GenBank/DDBJ databases">
        <authorList>
            <person name="Gilroy R."/>
        </authorList>
    </citation>
    <scope>NUCLEOTIDE SEQUENCE</scope>
    <source>
        <strain evidence="6">ChiGjej1B1-2707</strain>
    </source>
</reference>
<comment type="caution">
    <text evidence="6">The sequence shown here is derived from an EMBL/GenBank/DDBJ whole genome shotgun (WGS) entry which is preliminary data.</text>
</comment>
<feature type="domain" description="4Fe-4S ferredoxin-type" evidence="5">
    <location>
        <begin position="84"/>
        <end position="113"/>
    </location>
</feature>
<dbReference type="InterPro" id="IPR017896">
    <property type="entry name" value="4Fe4S_Fe-S-bd"/>
</dbReference>
<keyword evidence="4" id="KW-0411">Iron-sulfur</keyword>
<dbReference type="GO" id="GO:0046872">
    <property type="term" value="F:metal ion binding"/>
    <property type="evidence" value="ECO:0007669"/>
    <property type="project" value="UniProtKB-KW"/>
</dbReference>
<dbReference type="PROSITE" id="PS51379">
    <property type="entry name" value="4FE4S_FER_2"/>
    <property type="match status" value="1"/>
</dbReference>
<evidence type="ECO:0000256" key="2">
    <source>
        <dbReference type="ARBA" id="ARBA00022723"/>
    </source>
</evidence>
<dbReference type="Proteomes" id="UP000824261">
    <property type="component" value="Unassembled WGS sequence"/>
</dbReference>
<dbReference type="PANTHER" id="PTHR43177:SF3">
    <property type="entry name" value="PROTEIN NRFC HOMOLOG"/>
    <property type="match status" value="1"/>
</dbReference>
<evidence type="ECO:0000256" key="1">
    <source>
        <dbReference type="ARBA" id="ARBA00022485"/>
    </source>
</evidence>
<organism evidence="6 7">
    <name type="scientific">Candidatus Aveggerthella stercoripullorum</name>
    <dbReference type="NCBI Taxonomy" id="2840688"/>
    <lineage>
        <taxon>Bacteria</taxon>
        <taxon>Bacillati</taxon>
        <taxon>Actinomycetota</taxon>
        <taxon>Coriobacteriia</taxon>
        <taxon>Eggerthellales</taxon>
        <taxon>Eggerthellaceae</taxon>
        <taxon>Eggerthellaceae incertae sedis</taxon>
        <taxon>Candidatus Aveggerthella</taxon>
    </lineage>
</organism>
<evidence type="ECO:0000256" key="3">
    <source>
        <dbReference type="ARBA" id="ARBA00023004"/>
    </source>
</evidence>
<sequence length="157" mass="17123">MKRIYALERWCIDCRRCEVACRAFHSKSCDAVRAYRVEGDDPKNRIWVEGARTVSLALNCRHCADPACVQGCISGAMQKSQATGVVTVDPQRCVGCRTCASLCPFGAVRIEEVTGREIAIKCDLCGERLGEAGEPHCVAVCPNRALVYVESEGGSHE</sequence>
<reference evidence="6" key="2">
    <citation type="journal article" date="2021" name="PeerJ">
        <title>Extensive microbial diversity within the chicken gut microbiome revealed by metagenomics and culture.</title>
        <authorList>
            <person name="Gilroy R."/>
            <person name="Ravi A."/>
            <person name="Getino M."/>
            <person name="Pursley I."/>
            <person name="Horton D.L."/>
            <person name="Alikhan N.F."/>
            <person name="Baker D."/>
            <person name="Gharbi K."/>
            <person name="Hall N."/>
            <person name="Watson M."/>
            <person name="Adriaenssens E.M."/>
            <person name="Foster-Nyarko E."/>
            <person name="Jarju S."/>
            <person name="Secka A."/>
            <person name="Antonio M."/>
            <person name="Oren A."/>
            <person name="Chaudhuri R.R."/>
            <person name="La Ragione R."/>
            <person name="Hildebrand F."/>
            <person name="Pallen M.J."/>
        </authorList>
    </citation>
    <scope>NUCLEOTIDE SEQUENCE</scope>
    <source>
        <strain evidence="6">ChiGjej1B1-2707</strain>
    </source>
</reference>
<dbReference type="InterPro" id="IPR050954">
    <property type="entry name" value="ET_IronSulfur_Cluster-Binding"/>
</dbReference>
<evidence type="ECO:0000256" key="4">
    <source>
        <dbReference type="ARBA" id="ARBA00023014"/>
    </source>
</evidence>
<evidence type="ECO:0000259" key="5">
    <source>
        <dbReference type="PROSITE" id="PS51379"/>
    </source>
</evidence>
<keyword evidence="2" id="KW-0479">Metal-binding</keyword>
<dbReference type="InterPro" id="IPR017900">
    <property type="entry name" value="4Fe4S_Fe_S_CS"/>
</dbReference>
<dbReference type="PANTHER" id="PTHR43177">
    <property type="entry name" value="PROTEIN NRFC"/>
    <property type="match status" value="1"/>
</dbReference>
<dbReference type="PROSITE" id="PS00198">
    <property type="entry name" value="4FE4S_FER_1"/>
    <property type="match status" value="1"/>
</dbReference>
<name>A0A9D1D3T6_9ACTN</name>
<dbReference type="Pfam" id="PF13247">
    <property type="entry name" value="Fer4_11"/>
    <property type="match status" value="1"/>
</dbReference>
<dbReference type="Gene3D" id="3.30.70.20">
    <property type="match status" value="2"/>
</dbReference>
<accession>A0A9D1D3T6</accession>
<evidence type="ECO:0000313" key="6">
    <source>
        <dbReference type="EMBL" id="HIR02223.1"/>
    </source>
</evidence>
<protein>
    <submittedName>
        <fullName evidence="6">4Fe-4S dicluster domain-containing protein</fullName>
    </submittedName>
</protein>
<dbReference type="AlphaFoldDB" id="A0A9D1D3T6"/>
<proteinExistence type="predicted"/>
<keyword evidence="1" id="KW-0004">4Fe-4S</keyword>
<gene>
    <name evidence="6" type="ORF">IAA69_08205</name>
</gene>
<dbReference type="SUPFAM" id="SSF54862">
    <property type="entry name" value="4Fe-4S ferredoxins"/>
    <property type="match status" value="1"/>
</dbReference>
<evidence type="ECO:0000313" key="7">
    <source>
        <dbReference type="Proteomes" id="UP000824261"/>
    </source>
</evidence>